<dbReference type="AlphaFoldDB" id="A0A5E4A7Z9"/>
<gene>
    <name evidence="2" type="ORF">MONAX_5E037320</name>
</gene>
<protein>
    <submittedName>
        <fullName evidence="2">Uncharacterized protein</fullName>
    </submittedName>
</protein>
<name>A0A5E4A7Z9_MARMO</name>
<feature type="compositionally biased region" description="Low complexity" evidence="1">
    <location>
        <begin position="36"/>
        <end position="47"/>
    </location>
</feature>
<sequence>MHVGVGGGLATFQNLSEPRHDLSDTGTCSCPRTQCPPRSRLPSSSRPEGTQSHSVEETGPVSKPDGGAWPTGIQGAGRETTFVGTVIMTKLRTSGLVAVQLCSWRSLAIAEASWLLQLAEPK</sequence>
<dbReference type="EMBL" id="CABDUW010000022">
    <property type="protein sequence ID" value="VTJ52832.1"/>
    <property type="molecule type" value="Genomic_DNA"/>
</dbReference>
<dbReference type="Proteomes" id="UP000335636">
    <property type="component" value="Unassembled WGS sequence"/>
</dbReference>
<comment type="caution">
    <text evidence="2">The sequence shown here is derived from an EMBL/GenBank/DDBJ whole genome shotgun (WGS) entry which is preliminary data.</text>
</comment>
<proteinExistence type="predicted"/>
<feature type="region of interest" description="Disordered" evidence="1">
    <location>
        <begin position="1"/>
        <end position="76"/>
    </location>
</feature>
<evidence type="ECO:0000313" key="2">
    <source>
        <dbReference type="EMBL" id="VTJ52832.1"/>
    </source>
</evidence>
<accession>A0A5E4A7Z9</accession>
<evidence type="ECO:0000313" key="3">
    <source>
        <dbReference type="Proteomes" id="UP000335636"/>
    </source>
</evidence>
<evidence type="ECO:0000256" key="1">
    <source>
        <dbReference type="SAM" id="MobiDB-lite"/>
    </source>
</evidence>
<reference evidence="2" key="1">
    <citation type="submission" date="2019-04" db="EMBL/GenBank/DDBJ databases">
        <authorList>
            <person name="Alioto T."/>
            <person name="Alioto T."/>
        </authorList>
    </citation>
    <scope>NUCLEOTIDE SEQUENCE [LARGE SCALE GENOMIC DNA]</scope>
</reference>
<organism evidence="2 3">
    <name type="scientific">Marmota monax</name>
    <name type="common">Woodchuck</name>
    <dbReference type="NCBI Taxonomy" id="9995"/>
    <lineage>
        <taxon>Eukaryota</taxon>
        <taxon>Metazoa</taxon>
        <taxon>Chordata</taxon>
        <taxon>Craniata</taxon>
        <taxon>Vertebrata</taxon>
        <taxon>Euteleostomi</taxon>
        <taxon>Mammalia</taxon>
        <taxon>Eutheria</taxon>
        <taxon>Euarchontoglires</taxon>
        <taxon>Glires</taxon>
        <taxon>Rodentia</taxon>
        <taxon>Sciuromorpha</taxon>
        <taxon>Sciuridae</taxon>
        <taxon>Xerinae</taxon>
        <taxon>Marmotini</taxon>
        <taxon>Marmota</taxon>
    </lineage>
</organism>
<keyword evidence="3" id="KW-1185">Reference proteome</keyword>